<comment type="caution">
    <text evidence="1">The sequence shown here is derived from an EMBL/GenBank/DDBJ whole genome shotgun (WGS) entry which is preliminary data.</text>
</comment>
<dbReference type="EMBL" id="JBHSSE010000016">
    <property type="protein sequence ID" value="MFC6201784.1"/>
    <property type="molecule type" value="Genomic_DNA"/>
</dbReference>
<evidence type="ECO:0008006" key="3">
    <source>
        <dbReference type="Google" id="ProtNLM"/>
    </source>
</evidence>
<accession>A0ABW1SKM9</accession>
<name>A0ABW1SKM9_9LACO</name>
<proteinExistence type="predicted"/>
<dbReference type="Proteomes" id="UP001596171">
    <property type="component" value="Unassembled WGS sequence"/>
</dbReference>
<sequence>MSQEEEAQAIVALIKSNRNNWQVSHRAKNYSAVVTLGLDLDEILDEIYQKITWRNYVEGPMSDNHHPIIPGDIWLFGLNIENTECYLKFQIKSGNIIFWISTHPAEYPLNYPFK</sequence>
<reference evidence="2" key="1">
    <citation type="journal article" date="2019" name="Int. J. Syst. Evol. Microbiol.">
        <title>The Global Catalogue of Microorganisms (GCM) 10K type strain sequencing project: providing services to taxonomists for standard genome sequencing and annotation.</title>
        <authorList>
            <consortium name="The Broad Institute Genomics Platform"/>
            <consortium name="The Broad Institute Genome Sequencing Center for Infectious Disease"/>
            <person name="Wu L."/>
            <person name="Ma J."/>
        </authorList>
    </citation>
    <scope>NUCLEOTIDE SEQUENCE [LARGE SCALE GENOMIC DNA]</scope>
    <source>
        <strain evidence="2">CCM 8930</strain>
    </source>
</reference>
<protein>
    <recommendedName>
        <fullName evidence="3">Type II toxin-antitoxin system MqsR family toxin</fullName>
    </recommendedName>
</protein>
<keyword evidence="2" id="KW-1185">Reference proteome</keyword>
<gene>
    <name evidence="1" type="ORF">ACFP1L_07855</name>
</gene>
<evidence type="ECO:0000313" key="1">
    <source>
        <dbReference type="EMBL" id="MFC6201784.1"/>
    </source>
</evidence>
<organism evidence="1 2">
    <name type="scientific">Lactiplantibacillus nangangensis</name>
    <dbReference type="NCBI Taxonomy" id="2559917"/>
    <lineage>
        <taxon>Bacteria</taxon>
        <taxon>Bacillati</taxon>
        <taxon>Bacillota</taxon>
        <taxon>Bacilli</taxon>
        <taxon>Lactobacillales</taxon>
        <taxon>Lactobacillaceae</taxon>
        <taxon>Lactiplantibacillus</taxon>
    </lineage>
</organism>
<evidence type="ECO:0000313" key="2">
    <source>
        <dbReference type="Proteomes" id="UP001596171"/>
    </source>
</evidence>
<dbReference type="RefSeq" id="WP_137615398.1">
    <property type="nucleotide sequence ID" value="NZ_BJDI01000002.1"/>
</dbReference>